<feature type="compositionally biased region" description="Basic and acidic residues" evidence="1">
    <location>
        <begin position="266"/>
        <end position="284"/>
    </location>
</feature>
<name>A0A8B8AXQ3_CRAVI</name>
<proteinExistence type="predicted"/>
<evidence type="ECO:0000313" key="5">
    <source>
        <dbReference type="RefSeq" id="XP_022295991.1"/>
    </source>
</evidence>
<dbReference type="RefSeq" id="XP_022295972.1">
    <property type="nucleotide sequence ID" value="XM_022440264.1"/>
</dbReference>
<feature type="compositionally biased region" description="Basic and acidic residues" evidence="1">
    <location>
        <begin position="303"/>
        <end position="313"/>
    </location>
</feature>
<reference evidence="3 6" key="2">
    <citation type="submission" date="2025-04" db="UniProtKB">
        <authorList>
            <consortium name="RefSeq"/>
        </authorList>
    </citation>
    <scope>IDENTIFICATION</scope>
    <source>
        <tissue evidence="3 6">Whole sample</tissue>
    </source>
</reference>
<evidence type="ECO:0000313" key="4">
    <source>
        <dbReference type="RefSeq" id="XP_022295982.1"/>
    </source>
</evidence>
<feature type="region of interest" description="Disordered" evidence="1">
    <location>
        <begin position="266"/>
        <end position="321"/>
    </location>
</feature>
<dbReference type="OrthoDB" id="6136408at2759"/>
<dbReference type="AlphaFoldDB" id="A0A8B8AXQ3"/>
<keyword evidence="2" id="KW-1185">Reference proteome</keyword>
<dbReference type="RefSeq" id="XP_022295982.1">
    <property type="nucleotide sequence ID" value="XM_022440274.1"/>
</dbReference>
<gene>
    <name evidence="3 4 5 6" type="primary">LOC111105835</name>
</gene>
<dbReference type="GeneID" id="111105835"/>
<dbReference type="RefSeq" id="XP_022295991.1">
    <property type="nucleotide sequence ID" value="XM_022440283.1"/>
</dbReference>
<protein>
    <submittedName>
        <fullName evidence="3 4">Uncharacterized protein LOC111105835</fullName>
    </submittedName>
</protein>
<dbReference type="KEGG" id="cvn:111105835"/>
<organism evidence="2 3">
    <name type="scientific">Crassostrea virginica</name>
    <name type="common">Eastern oyster</name>
    <dbReference type="NCBI Taxonomy" id="6565"/>
    <lineage>
        <taxon>Eukaryota</taxon>
        <taxon>Metazoa</taxon>
        <taxon>Spiralia</taxon>
        <taxon>Lophotrochozoa</taxon>
        <taxon>Mollusca</taxon>
        <taxon>Bivalvia</taxon>
        <taxon>Autobranchia</taxon>
        <taxon>Pteriomorphia</taxon>
        <taxon>Ostreida</taxon>
        <taxon>Ostreoidea</taxon>
        <taxon>Ostreidae</taxon>
        <taxon>Crassostrea</taxon>
    </lineage>
</organism>
<accession>A0A8B8AXQ3</accession>
<reference evidence="2" key="1">
    <citation type="submission" date="2024-06" db="UniProtKB">
        <authorList>
            <consortium name="RefSeq"/>
        </authorList>
    </citation>
    <scope>NUCLEOTIDE SEQUENCE [LARGE SCALE GENOMIC DNA]</scope>
    <source>
        <tissue evidence="4 5">Whole sample</tissue>
    </source>
</reference>
<evidence type="ECO:0000313" key="2">
    <source>
        <dbReference type="Proteomes" id="UP000694844"/>
    </source>
</evidence>
<dbReference type="Proteomes" id="UP000694844">
    <property type="component" value="Chromosome 1"/>
</dbReference>
<sequence>MQIPTGKKLRKMQDKDKKVQVPKRTRKFQYGDHIPRSEYNEGVRRSNNRCSNRLSREMQYYEKAQKVILKDLGKETQQLHARMSSTLATPRLETLEGGVGLRMSNPFAVYGSPVIPFLKMNHPRRQQLIPLKKPLHSNKLRDPFMTPRTSLTSTTFKMASSVNNDDNNDKWSRVSSHSPSRKLDLSSPIKVTSPYKILLSDSQSENIGRIMMRNDSELSLYDPGSTSQREGRWSIAEGMRANSRHNSGRSSHISFIEILKEAEERKAKEKEKETISVIREHDTKPLSSTKLRPKTPDPMSNYDDPKSEQKGELVPKVTHMSATPRATFVNVPS</sequence>
<dbReference type="RefSeq" id="XP_022296000.1">
    <property type="nucleotide sequence ID" value="XM_022440292.1"/>
</dbReference>
<evidence type="ECO:0000313" key="3">
    <source>
        <dbReference type="RefSeq" id="XP_022295972.1"/>
    </source>
</evidence>
<feature type="region of interest" description="Disordered" evidence="1">
    <location>
        <begin position="160"/>
        <end position="186"/>
    </location>
</feature>
<evidence type="ECO:0000313" key="6">
    <source>
        <dbReference type="RefSeq" id="XP_022296000.1"/>
    </source>
</evidence>
<evidence type="ECO:0000256" key="1">
    <source>
        <dbReference type="SAM" id="MobiDB-lite"/>
    </source>
</evidence>